<dbReference type="NCBIfam" id="NF033788">
    <property type="entry name" value="HTH_metalloreg"/>
    <property type="match status" value="1"/>
</dbReference>
<keyword evidence="6" id="KW-1185">Reference proteome</keyword>
<reference evidence="5 6" key="1">
    <citation type="submission" date="2020-08" db="EMBL/GenBank/DDBJ databases">
        <title>Sequencing the genomes of 1000 actinobacteria strains.</title>
        <authorList>
            <person name="Klenk H.-P."/>
        </authorList>
    </citation>
    <scope>NUCLEOTIDE SEQUENCE [LARGE SCALE GENOMIC DNA]</scope>
    <source>
        <strain evidence="5 6">DSM 24947</strain>
    </source>
</reference>
<evidence type="ECO:0000313" key="5">
    <source>
        <dbReference type="EMBL" id="MBB4666579.1"/>
    </source>
</evidence>
<dbReference type="InterPro" id="IPR051011">
    <property type="entry name" value="Metal_resp_trans_reg"/>
</dbReference>
<evidence type="ECO:0000256" key="3">
    <source>
        <dbReference type="ARBA" id="ARBA00023163"/>
    </source>
</evidence>
<accession>A0A7W7FKP6</accession>
<dbReference type="Proteomes" id="UP000573729">
    <property type="component" value="Unassembled WGS sequence"/>
</dbReference>
<keyword evidence="1" id="KW-0805">Transcription regulation</keyword>
<dbReference type="PRINTS" id="PR00778">
    <property type="entry name" value="HTHARSR"/>
</dbReference>
<evidence type="ECO:0000313" key="6">
    <source>
        <dbReference type="Proteomes" id="UP000573729"/>
    </source>
</evidence>
<evidence type="ECO:0000256" key="2">
    <source>
        <dbReference type="ARBA" id="ARBA00023125"/>
    </source>
</evidence>
<proteinExistence type="predicted"/>
<sequence>MTINQVSPDTFRDDANRIYAHLFQALSEPSRLAVLQHLSLGEHKVRDLVAHLGLAQSTVSRHLAFLLECGLVTTRPVGRASWYAIAEPTQLAGLFDAAGSLLRATGDSAVLQGHLHGKQTLGSQEVS</sequence>
<evidence type="ECO:0000256" key="1">
    <source>
        <dbReference type="ARBA" id="ARBA00023015"/>
    </source>
</evidence>
<dbReference type="Gene3D" id="1.10.10.10">
    <property type="entry name" value="Winged helix-like DNA-binding domain superfamily/Winged helix DNA-binding domain"/>
    <property type="match status" value="1"/>
</dbReference>
<dbReference type="CDD" id="cd00090">
    <property type="entry name" value="HTH_ARSR"/>
    <property type="match status" value="1"/>
</dbReference>
<dbReference type="InterPro" id="IPR036388">
    <property type="entry name" value="WH-like_DNA-bd_sf"/>
</dbReference>
<dbReference type="InterPro" id="IPR001845">
    <property type="entry name" value="HTH_ArsR_DNA-bd_dom"/>
</dbReference>
<dbReference type="EMBL" id="JACHMD010000001">
    <property type="protein sequence ID" value="MBB4666579.1"/>
    <property type="molecule type" value="Genomic_DNA"/>
</dbReference>
<comment type="caution">
    <text evidence="5">The sequence shown here is derived from an EMBL/GenBank/DDBJ whole genome shotgun (WGS) entry which is preliminary data.</text>
</comment>
<dbReference type="PROSITE" id="PS50987">
    <property type="entry name" value="HTH_ARSR_2"/>
    <property type="match status" value="1"/>
</dbReference>
<dbReference type="GO" id="GO:0003677">
    <property type="term" value="F:DNA binding"/>
    <property type="evidence" value="ECO:0007669"/>
    <property type="project" value="UniProtKB-KW"/>
</dbReference>
<dbReference type="InterPro" id="IPR036390">
    <property type="entry name" value="WH_DNA-bd_sf"/>
</dbReference>
<organism evidence="5 6">
    <name type="scientific">Microbacterium marinum</name>
    <dbReference type="NCBI Taxonomy" id="421115"/>
    <lineage>
        <taxon>Bacteria</taxon>
        <taxon>Bacillati</taxon>
        <taxon>Actinomycetota</taxon>
        <taxon>Actinomycetes</taxon>
        <taxon>Micrococcales</taxon>
        <taxon>Microbacteriaceae</taxon>
        <taxon>Microbacterium</taxon>
    </lineage>
</organism>
<feature type="domain" description="HTH arsR-type" evidence="4">
    <location>
        <begin position="11"/>
        <end position="106"/>
    </location>
</feature>
<dbReference type="AlphaFoldDB" id="A0A7W7FKP6"/>
<name>A0A7W7FKP6_9MICO</name>
<dbReference type="PANTHER" id="PTHR43132">
    <property type="entry name" value="ARSENICAL RESISTANCE OPERON REPRESSOR ARSR-RELATED"/>
    <property type="match status" value="1"/>
</dbReference>
<evidence type="ECO:0000259" key="4">
    <source>
        <dbReference type="PROSITE" id="PS50987"/>
    </source>
</evidence>
<dbReference type="SMART" id="SM00418">
    <property type="entry name" value="HTH_ARSR"/>
    <property type="match status" value="1"/>
</dbReference>
<dbReference type="RefSeq" id="WP_343065978.1">
    <property type="nucleotide sequence ID" value="NZ_JACHMD010000001.1"/>
</dbReference>
<gene>
    <name evidence="5" type="ORF">BKA24_001288</name>
</gene>
<dbReference type="PANTHER" id="PTHR43132:SF2">
    <property type="entry name" value="ARSENICAL RESISTANCE OPERON REPRESSOR ARSR-RELATED"/>
    <property type="match status" value="1"/>
</dbReference>
<dbReference type="GO" id="GO:0003700">
    <property type="term" value="F:DNA-binding transcription factor activity"/>
    <property type="evidence" value="ECO:0007669"/>
    <property type="project" value="InterPro"/>
</dbReference>
<keyword evidence="2 5" id="KW-0238">DNA-binding</keyword>
<keyword evidence="3" id="KW-0804">Transcription</keyword>
<dbReference type="InterPro" id="IPR011991">
    <property type="entry name" value="ArsR-like_HTH"/>
</dbReference>
<protein>
    <submittedName>
        <fullName evidence="5">DNA-binding transcriptional ArsR family regulator</fullName>
    </submittedName>
</protein>
<dbReference type="Pfam" id="PF01022">
    <property type="entry name" value="HTH_5"/>
    <property type="match status" value="1"/>
</dbReference>
<dbReference type="SUPFAM" id="SSF46785">
    <property type="entry name" value="Winged helix' DNA-binding domain"/>
    <property type="match status" value="1"/>
</dbReference>